<name>A0A840Y429_9PROT</name>
<dbReference type="GO" id="GO:0016628">
    <property type="term" value="F:oxidoreductase activity, acting on the CH-CH group of donors, NAD or NADP as acceptor"/>
    <property type="evidence" value="ECO:0007669"/>
    <property type="project" value="InterPro"/>
</dbReference>
<reference evidence="5 6" key="1">
    <citation type="submission" date="2020-08" db="EMBL/GenBank/DDBJ databases">
        <title>Genomic Encyclopedia of Type Strains, Phase IV (KMG-IV): sequencing the most valuable type-strain genomes for metagenomic binning, comparative biology and taxonomic classification.</title>
        <authorList>
            <person name="Goeker M."/>
        </authorList>
    </citation>
    <scope>NUCLEOTIDE SEQUENCE [LARGE SCALE GENOMIC DNA]</scope>
    <source>
        <strain evidence="5 6">DSM 25622</strain>
    </source>
</reference>
<gene>
    <name evidence="5" type="ORF">FHS87_002969</name>
</gene>
<dbReference type="EMBL" id="JACIJD010000013">
    <property type="protein sequence ID" value="MBB5694916.1"/>
    <property type="molecule type" value="Genomic_DNA"/>
</dbReference>
<dbReference type="PIRSF" id="PIRSF500136">
    <property type="entry name" value="UDP_ManNAc_DH"/>
    <property type="match status" value="1"/>
</dbReference>
<keyword evidence="6" id="KW-1185">Reference proteome</keyword>
<dbReference type="InterPro" id="IPR017476">
    <property type="entry name" value="UDP-Glc/GDP-Man"/>
</dbReference>
<keyword evidence="1 5" id="KW-0560">Oxidoreductase</keyword>
<dbReference type="InterPro" id="IPR036291">
    <property type="entry name" value="NAD(P)-bd_dom_sf"/>
</dbReference>
<dbReference type="PANTHER" id="PTHR43491">
    <property type="entry name" value="UDP-N-ACETYL-D-MANNOSAMINE DEHYDROGENASE"/>
    <property type="match status" value="1"/>
</dbReference>
<sequence>MDGSFASLASGEAFLARGEALIARLEARQARIGVVGLGYAGLPLALRFAETGFAVEGFDIDLAKVSAIAAGRSPVHGIPDHRVAGSGMRAHGDAAAAAGCDVLVICVPTPIGPHKEPDLGAVRDTLAALAPHLRAGQAIALESTTYPGTTEELVIPVLERAGLRVGRDAFVIYSPEREDPGNPEGTVGRVPKLVGGATPACLAVGKALYGPVAGGIVPVSSLAVAELAKCYENVFRAVNIGLVNELKRIAHAMDLDVHEVIDAAATKPFGFMPFRPGPGLGGHCIPVDPYYLAWKARELGVASDFVELAGRVNDAMPAYVISRLRDALDGFGTTLRGARILLLGLAYKPGVPDTRESPAMEIFGLLEERGAVLSYHDPLVPRFPATRRLHGASPALASVALDEAVLAAQDAVLLVTPQPGMDLALVRRAARLVVDTRGAFRGEGPGVVVTA</sequence>
<dbReference type="InterPro" id="IPR028359">
    <property type="entry name" value="UDP_ManNAc/GlcNAc_DH"/>
</dbReference>
<comment type="caution">
    <text evidence="5">The sequence shown here is derived from an EMBL/GenBank/DDBJ whole genome shotgun (WGS) entry which is preliminary data.</text>
</comment>
<dbReference type="InterPro" id="IPR001732">
    <property type="entry name" value="UDP-Glc/GDP-Man_DH_N"/>
</dbReference>
<dbReference type="GO" id="GO:0000271">
    <property type="term" value="P:polysaccharide biosynthetic process"/>
    <property type="evidence" value="ECO:0007669"/>
    <property type="project" value="InterPro"/>
</dbReference>
<dbReference type="Proteomes" id="UP000580654">
    <property type="component" value="Unassembled WGS sequence"/>
</dbReference>
<dbReference type="InterPro" id="IPR008927">
    <property type="entry name" value="6-PGluconate_DH-like_C_sf"/>
</dbReference>
<comment type="similarity">
    <text evidence="3">Belongs to the UDP-glucose/GDP-mannose dehydrogenase family.</text>
</comment>
<evidence type="ECO:0000256" key="3">
    <source>
        <dbReference type="PIRNR" id="PIRNR000124"/>
    </source>
</evidence>
<dbReference type="PIRSF" id="PIRSF000124">
    <property type="entry name" value="UDPglc_GDPman_dh"/>
    <property type="match status" value="1"/>
</dbReference>
<organism evidence="5 6">
    <name type="scientific">Muricoccus pecuniae</name>
    <dbReference type="NCBI Taxonomy" id="693023"/>
    <lineage>
        <taxon>Bacteria</taxon>
        <taxon>Pseudomonadati</taxon>
        <taxon>Pseudomonadota</taxon>
        <taxon>Alphaproteobacteria</taxon>
        <taxon>Acetobacterales</taxon>
        <taxon>Roseomonadaceae</taxon>
        <taxon>Muricoccus</taxon>
    </lineage>
</organism>
<dbReference type="SUPFAM" id="SSF51735">
    <property type="entry name" value="NAD(P)-binding Rossmann-fold domains"/>
    <property type="match status" value="1"/>
</dbReference>
<evidence type="ECO:0000313" key="6">
    <source>
        <dbReference type="Proteomes" id="UP000580654"/>
    </source>
</evidence>
<dbReference type="RefSeq" id="WP_184519826.1">
    <property type="nucleotide sequence ID" value="NZ_JACIJD010000013.1"/>
</dbReference>
<dbReference type="GO" id="GO:0047004">
    <property type="term" value="F:UDP-N-acetylglucosamine 6-dehydrogenase activity"/>
    <property type="evidence" value="ECO:0007669"/>
    <property type="project" value="UniProtKB-EC"/>
</dbReference>
<dbReference type="SUPFAM" id="SSF48179">
    <property type="entry name" value="6-phosphogluconate dehydrogenase C-terminal domain-like"/>
    <property type="match status" value="1"/>
</dbReference>
<dbReference type="EC" id="1.1.1.136" evidence="5"/>
<protein>
    <submittedName>
        <fullName evidence="5">UDP-N-acetyl-D-glucosamine dehydrogenase</fullName>
        <ecNumber evidence="5">1.1.1.136</ecNumber>
    </submittedName>
</protein>
<dbReference type="SMART" id="SM00984">
    <property type="entry name" value="UDPG_MGDP_dh_C"/>
    <property type="match status" value="1"/>
</dbReference>
<dbReference type="PANTHER" id="PTHR43491:SF1">
    <property type="entry name" value="UDP-N-ACETYL-D-MANNOSAMINE DEHYDROGENASE"/>
    <property type="match status" value="1"/>
</dbReference>
<dbReference type="NCBIfam" id="TIGR03026">
    <property type="entry name" value="NDP-sugDHase"/>
    <property type="match status" value="1"/>
</dbReference>
<dbReference type="InterPro" id="IPR014027">
    <property type="entry name" value="UDP-Glc/GDP-Man_DH_C"/>
</dbReference>
<dbReference type="Pfam" id="PF00984">
    <property type="entry name" value="UDPG_MGDP_dh"/>
    <property type="match status" value="1"/>
</dbReference>
<feature type="domain" description="UDP-glucose/GDP-mannose dehydrogenase C-terminal" evidence="4">
    <location>
        <begin position="341"/>
        <end position="442"/>
    </location>
</feature>
<dbReference type="InterPro" id="IPR036220">
    <property type="entry name" value="UDP-Glc/GDP-Man_DH_C_sf"/>
</dbReference>
<keyword evidence="2" id="KW-0520">NAD</keyword>
<dbReference type="GO" id="GO:0051287">
    <property type="term" value="F:NAD binding"/>
    <property type="evidence" value="ECO:0007669"/>
    <property type="project" value="InterPro"/>
</dbReference>
<accession>A0A840Y429</accession>
<dbReference type="Pfam" id="PF03720">
    <property type="entry name" value="UDPG_MGDP_dh_C"/>
    <property type="match status" value="1"/>
</dbReference>
<dbReference type="InterPro" id="IPR014026">
    <property type="entry name" value="UDP-Glc/GDP-Man_DH_dimer"/>
</dbReference>
<dbReference type="AlphaFoldDB" id="A0A840Y429"/>
<evidence type="ECO:0000259" key="4">
    <source>
        <dbReference type="SMART" id="SM00984"/>
    </source>
</evidence>
<evidence type="ECO:0000256" key="2">
    <source>
        <dbReference type="ARBA" id="ARBA00023027"/>
    </source>
</evidence>
<dbReference type="SUPFAM" id="SSF52413">
    <property type="entry name" value="UDP-glucose/GDP-mannose dehydrogenase C-terminal domain"/>
    <property type="match status" value="1"/>
</dbReference>
<proteinExistence type="inferred from homology"/>
<dbReference type="Gene3D" id="3.40.50.720">
    <property type="entry name" value="NAD(P)-binding Rossmann-like Domain"/>
    <property type="match status" value="2"/>
</dbReference>
<dbReference type="Pfam" id="PF03721">
    <property type="entry name" value="UDPG_MGDP_dh_N"/>
    <property type="match status" value="1"/>
</dbReference>
<evidence type="ECO:0000256" key="1">
    <source>
        <dbReference type="ARBA" id="ARBA00023002"/>
    </source>
</evidence>
<evidence type="ECO:0000313" key="5">
    <source>
        <dbReference type="EMBL" id="MBB5694916.1"/>
    </source>
</evidence>